<dbReference type="InterPro" id="IPR026137">
    <property type="entry name" value="Leu_rpt_41"/>
</dbReference>
<dbReference type="Gene3D" id="3.80.10.10">
    <property type="entry name" value="Ribonuclease Inhibitor"/>
    <property type="match status" value="1"/>
</dbReference>
<dbReference type="GO" id="GO:0005634">
    <property type="term" value="C:nucleus"/>
    <property type="evidence" value="ECO:0007669"/>
    <property type="project" value="TreeGrafter"/>
</dbReference>
<accession>A0A8J6EC17</accession>
<evidence type="ECO:0000256" key="1">
    <source>
        <dbReference type="ARBA" id="ARBA00014201"/>
    </source>
</evidence>
<evidence type="ECO:0000256" key="4">
    <source>
        <dbReference type="ARBA" id="ARBA00022737"/>
    </source>
</evidence>
<comment type="caution">
    <text evidence="6">The sequence shown here is derived from an EMBL/GenBank/DDBJ whole genome shotgun (WGS) entry which is preliminary data.</text>
</comment>
<dbReference type="PANTHER" id="PTHR15354">
    <property type="entry name" value="MUF1"/>
    <property type="match status" value="1"/>
</dbReference>
<keyword evidence="2" id="KW-0597">Phosphoprotein</keyword>
<evidence type="ECO:0000313" key="6">
    <source>
        <dbReference type="EMBL" id="KAG9462401.1"/>
    </source>
</evidence>
<dbReference type="PANTHER" id="PTHR15354:SF1">
    <property type="entry name" value="LEUCINE-RICH REPEAT-CONTAINING PROTEIN 41"/>
    <property type="match status" value="1"/>
</dbReference>
<evidence type="ECO:0000256" key="2">
    <source>
        <dbReference type="ARBA" id="ARBA00022553"/>
    </source>
</evidence>
<dbReference type="SUPFAM" id="SSF52047">
    <property type="entry name" value="RNI-like"/>
    <property type="match status" value="1"/>
</dbReference>
<keyword evidence="3" id="KW-0433">Leucine-rich repeat</keyword>
<protein>
    <recommendedName>
        <fullName evidence="1">Leucine-rich repeat-containing protein 41</fullName>
    </recommendedName>
</protein>
<evidence type="ECO:0000313" key="7">
    <source>
        <dbReference type="Proteomes" id="UP000770717"/>
    </source>
</evidence>
<dbReference type="AlphaFoldDB" id="A0A8J6EC17"/>
<evidence type="ECO:0000256" key="5">
    <source>
        <dbReference type="ARBA" id="ARBA00022786"/>
    </source>
</evidence>
<gene>
    <name evidence="6" type="ORF">GDO78_014194</name>
</gene>
<dbReference type="InterPro" id="IPR032675">
    <property type="entry name" value="LRR_dom_sf"/>
</dbReference>
<evidence type="ECO:0000256" key="3">
    <source>
        <dbReference type="ARBA" id="ARBA00022614"/>
    </source>
</evidence>
<feature type="non-terminal residue" evidence="6">
    <location>
        <position position="98"/>
    </location>
</feature>
<dbReference type="GO" id="GO:0005737">
    <property type="term" value="C:cytoplasm"/>
    <property type="evidence" value="ECO:0007669"/>
    <property type="project" value="TreeGrafter"/>
</dbReference>
<sequence>GNDGLCALADLFSSDSLSGIHYLDVSSNCIKPDGLLSFAKRLGGFGKIKLRQLSISQNLLDRDPALAHEALQSLEGVCCVISDSWDSSQAFVDHVSVM</sequence>
<dbReference type="OrthoDB" id="9415738at2759"/>
<keyword evidence="4" id="KW-0677">Repeat</keyword>
<reference evidence="6" key="1">
    <citation type="thesis" date="2020" institute="ProQuest LLC" country="789 East Eisenhower Parkway, Ann Arbor, MI, USA">
        <title>Comparative Genomics and Chromosome Evolution.</title>
        <authorList>
            <person name="Mudd A.B."/>
        </authorList>
    </citation>
    <scope>NUCLEOTIDE SEQUENCE</scope>
    <source>
        <strain evidence="6">HN-11 Male</strain>
        <tissue evidence="6">Kidney and liver</tissue>
    </source>
</reference>
<dbReference type="Proteomes" id="UP000770717">
    <property type="component" value="Unassembled WGS sequence"/>
</dbReference>
<dbReference type="EMBL" id="WNTK01011510">
    <property type="protein sequence ID" value="KAG9462401.1"/>
    <property type="molecule type" value="Genomic_DNA"/>
</dbReference>
<proteinExistence type="predicted"/>
<keyword evidence="5" id="KW-0833">Ubl conjugation pathway</keyword>
<name>A0A8J6EC17_ELECQ</name>
<keyword evidence="7" id="KW-1185">Reference proteome</keyword>
<organism evidence="6 7">
    <name type="scientific">Eleutherodactylus coqui</name>
    <name type="common">Puerto Rican coqui</name>
    <dbReference type="NCBI Taxonomy" id="57060"/>
    <lineage>
        <taxon>Eukaryota</taxon>
        <taxon>Metazoa</taxon>
        <taxon>Chordata</taxon>
        <taxon>Craniata</taxon>
        <taxon>Vertebrata</taxon>
        <taxon>Euteleostomi</taxon>
        <taxon>Amphibia</taxon>
        <taxon>Batrachia</taxon>
        <taxon>Anura</taxon>
        <taxon>Neobatrachia</taxon>
        <taxon>Hyloidea</taxon>
        <taxon>Eleutherodactylidae</taxon>
        <taxon>Eleutherodactylinae</taxon>
        <taxon>Eleutherodactylus</taxon>
        <taxon>Eleutherodactylus</taxon>
    </lineage>
</organism>